<evidence type="ECO:0000313" key="1">
    <source>
        <dbReference type="EMBL" id="KPU45443.1"/>
    </source>
</evidence>
<comment type="caution">
    <text evidence="1">The sequence shown here is derived from an EMBL/GenBank/DDBJ whole genome shotgun (WGS) entry which is preliminary data.</text>
</comment>
<name>A0A0P8WC07_9CLOT</name>
<dbReference type="AlphaFoldDB" id="A0A0P8WC07"/>
<dbReference type="SUPFAM" id="SSF51726">
    <property type="entry name" value="UROD/MetE-like"/>
    <property type="match status" value="1"/>
</dbReference>
<protein>
    <submittedName>
        <fullName evidence="1">Uroporphyrinogen decarboxylase (URO-D)</fullName>
    </submittedName>
</protein>
<dbReference type="RefSeq" id="WP_054873794.1">
    <property type="nucleotide sequence ID" value="NZ_LKET01000021.1"/>
</dbReference>
<reference evidence="1 2" key="1">
    <citation type="submission" date="2015-09" db="EMBL/GenBank/DDBJ databases">
        <title>Genome sequence of Oxobacter pfennigii DSM 3222.</title>
        <authorList>
            <person name="Poehlein A."/>
            <person name="Bengelsdorf F.R."/>
            <person name="Schiel-Bengelsdorf B."/>
            <person name="Duerre P."/>
            <person name="Daniel R."/>
        </authorList>
    </citation>
    <scope>NUCLEOTIDE SEQUENCE [LARGE SCALE GENOMIC DNA]</scope>
    <source>
        <strain evidence="1 2">DSM 3222</strain>
    </source>
</reference>
<organism evidence="1 2">
    <name type="scientific">Oxobacter pfennigii</name>
    <dbReference type="NCBI Taxonomy" id="36849"/>
    <lineage>
        <taxon>Bacteria</taxon>
        <taxon>Bacillati</taxon>
        <taxon>Bacillota</taxon>
        <taxon>Clostridia</taxon>
        <taxon>Eubacteriales</taxon>
        <taxon>Clostridiaceae</taxon>
        <taxon>Oxobacter</taxon>
    </lineage>
</organism>
<accession>A0A0P8WC07</accession>
<dbReference type="Gene3D" id="3.20.20.210">
    <property type="match status" value="1"/>
</dbReference>
<sequence>MNAKELKEFRTKIYTDTYSGVIPERFPVQDGLGLECLIQYSGKDLMTTQYSYNPEDLKEILEKGMELLRGDTFSAAFARNPIAMMFQQSKVNVMSKSGMIQHPETSGFEADEYDEFIKHPFEFMVEKILPRLNPGFDTDPITRSVTFAKYMLAVMNQQKVFAEVNDMLVEKYGFFTTPPGTVMTQPVPFDFLADFCRGFTKVPLDIKRYPEKVLEALEAMMPYLIWRAKNPATSILGSNLIMTHMATFLNKKDFEKFYWPTFLKICHICAERGQAMTIFAEHDWTRYIDYLEELPQGTRLQMEYGDPQKFKDRLGKKMVLSGFYPITLMKNGTKQQCIDKAKELIDILAPGGNFMWKFDKSTLTINDINPENYVATMEYILDNSEYGNAGELVTTAKKEDSIVKYSHLYPEFKTKYLGSFDEFKKSYPPVDPRVEPLMRDAYDKYTNIVTPFNSTY</sequence>
<gene>
    <name evidence="1" type="ORF">OXPF_06760</name>
</gene>
<evidence type="ECO:0000313" key="2">
    <source>
        <dbReference type="Proteomes" id="UP000050326"/>
    </source>
</evidence>
<dbReference type="EMBL" id="LKET01000021">
    <property type="protein sequence ID" value="KPU45443.1"/>
    <property type="molecule type" value="Genomic_DNA"/>
</dbReference>
<dbReference type="Proteomes" id="UP000050326">
    <property type="component" value="Unassembled WGS sequence"/>
</dbReference>
<dbReference type="OrthoDB" id="1949511at2"/>
<proteinExistence type="predicted"/>
<dbReference type="InterPro" id="IPR038071">
    <property type="entry name" value="UROD/MetE-like_sf"/>
</dbReference>
<dbReference type="STRING" id="36849.OXPF_06760"/>
<keyword evidence="2" id="KW-1185">Reference proteome</keyword>